<sequence length="86" mass="9838">MNDFTQKEMEGWINFYKGTGSLGWSTPSKNFVPSKEWAIAGYKGWPGVASPKGDRPNCKPTCTLKYSKPDFQVAWFRRSNKKRTTI</sequence>
<gene>
    <name evidence="1" type="ORF">A8L45_05145</name>
</gene>
<protein>
    <submittedName>
        <fullName evidence="1">Uncharacterized protein</fullName>
    </submittedName>
</protein>
<name>A0A1C3EPA4_9GAMM</name>
<comment type="caution">
    <text evidence="1">The sequence shown here is derived from an EMBL/GenBank/DDBJ whole genome shotgun (WGS) entry which is preliminary data.</text>
</comment>
<accession>A0A1C3EPA4</accession>
<evidence type="ECO:0000313" key="1">
    <source>
        <dbReference type="EMBL" id="ODA35066.1"/>
    </source>
</evidence>
<dbReference type="Proteomes" id="UP000094936">
    <property type="component" value="Unassembled WGS sequence"/>
</dbReference>
<organism evidence="1 2">
    <name type="scientific">Veronia pacifica</name>
    <dbReference type="NCBI Taxonomy" id="1080227"/>
    <lineage>
        <taxon>Bacteria</taxon>
        <taxon>Pseudomonadati</taxon>
        <taxon>Pseudomonadota</taxon>
        <taxon>Gammaproteobacteria</taxon>
        <taxon>Vibrionales</taxon>
        <taxon>Vibrionaceae</taxon>
        <taxon>Veronia</taxon>
    </lineage>
</organism>
<dbReference type="AlphaFoldDB" id="A0A1C3EPA4"/>
<reference evidence="1 2" key="1">
    <citation type="submission" date="2016-05" db="EMBL/GenBank/DDBJ databases">
        <title>Genomic Taxonomy of the Vibrionaceae.</title>
        <authorList>
            <person name="Gomez-Gil B."/>
            <person name="Enciso-Ibarra J."/>
        </authorList>
    </citation>
    <scope>NUCLEOTIDE SEQUENCE [LARGE SCALE GENOMIC DNA]</scope>
    <source>
        <strain evidence="1 2">CAIM 1920</strain>
    </source>
</reference>
<keyword evidence="2" id="KW-1185">Reference proteome</keyword>
<dbReference type="EMBL" id="LYBM01000006">
    <property type="protein sequence ID" value="ODA35066.1"/>
    <property type="molecule type" value="Genomic_DNA"/>
</dbReference>
<evidence type="ECO:0000313" key="2">
    <source>
        <dbReference type="Proteomes" id="UP000094936"/>
    </source>
</evidence>
<proteinExistence type="predicted"/>